<evidence type="ECO:0000256" key="1">
    <source>
        <dbReference type="SAM" id="Phobius"/>
    </source>
</evidence>
<evidence type="ECO:0000313" key="4">
    <source>
        <dbReference type="Proteomes" id="UP000043699"/>
    </source>
</evidence>
<evidence type="ECO:0000313" key="3">
    <source>
        <dbReference type="EMBL" id="CEG24108.1"/>
    </source>
</evidence>
<keyword evidence="4" id="KW-1185">Reference proteome</keyword>
<name>A0A098EP81_9BACL</name>
<sequence length="307" mass="34404">MSTKQRKRIWAILAIYSLLIVYFMFFGFGRPTAAGGLQEYQFNLMPHTLALKFPNFSDLKYFHIWFFNLGNLVAFIPFGILIPLLLRLKFPTFIALFFSGILILETVQMLTFLGSFDIDDALVNTLGASIGFYAYELGSRYTDRGKRAIAILLWAGVFSFAVIGFSELLSKMAAPVEGPEQVLSEAGSLPYEPDQRFQIGSERIEPAKNLYSGNAEGPTEFVYQLDGKDILLSLNYGIPAAAKSDTGQIHISVDGKEVDTYSVYKEPNSANASETAMEKVNELVITIEGEVMLWDVTFKEMGHWWSD</sequence>
<gene>
    <name evidence="3" type="ORF">BN1080_03128</name>
</gene>
<dbReference type="EMBL" id="CCXS01000001">
    <property type="protein sequence ID" value="CEG24108.1"/>
    <property type="molecule type" value="Genomic_DNA"/>
</dbReference>
<dbReference type="RefSeq" id="WP_199876631.1">
    <property type="nucleotide sequence ID" value="NZ_CCXS01000001.1"/>
</dbReference>
<accession>A0A098EP81</accession>
<dbReference type="InterPro" id="IPR006976">
    <property type="entry name" value="VanZ-like"/>
</dbReference>
<feature type="transmembrane region" description="Helical" evidence="1">
    <location>
        <begin position="93"/>
        <end position="115"/>
    </location>
</feature>
<dbReference type="STRING" id="1499687.BN1080_03128"/>
<evidence type="ECO:0000259" key="2">
    <source>
        <dbReference type="Pfam" id="PF04892"/>
    </source>
</evidence>
<protein>
    <submittedName>
        <fullName evidence="3">VanZ like family protein</fullName>
    </submittedName>
</protein>
<proteinExistence type="predicted"/>
<keyword evidence="1" id="KW-1133">Transmembrane helix</keyword>
<dbReference type="AlphaFoldDB" id="A0A098EP81"/>
<keyword evidence="1" id="KW-0472">Membrane</keyword>
<feature type="transmembrane region" description="Helical" evidence="1">
    <location>
        <begin position="121"/>
        <end position="137"/>
    </location>
</feature>
<dbReference type="Proteomes" id="UP000043699">
    <property type="component" value="Unassembled WGS sequence"/>
</dbReference>
<reference evidence="3 4" key="1">
    <citation type="submission" date="2014-09" db="EMBL/GenBank/DDBJ databases">
        <authorList>
            <person name="Urmite Genomes Urmite Genomes"/>
        </authorList>
    </citation>
    <scope>NUCLEOTIDE SEQUENCE [LARGE SCALE GENOMIC DNA]</scope>
    <source>
        <strain evidence="3 4">ES2</strain>
    </source>
</reference>
<dbReference type="Pfam" id="PF04892">
    <property type="entry name" value="VanZ"/>
    <property type="match status" value="1"/>
</dbReference>
<feature type="domain" description="VanZ-like" evidence="2">
    <location>
        <begin position="14"/>
        <end position="136"/>
    </location>
</feature>
<feature type="transmembrane region" description="Helical" evidence="1">
    <location>
        <begin position="9"/>
        <end position="28"/>
    </location>
</feature>
<feature type="transmembrane region" description="Helical" evidence="1">
    <location>
        <begin position="149"/>
        <end position="169"/>
    </location>
</feature>
<organism evidence="3 4">
    <name type="scientific">Planococcus massiliensis</name>
    <dbReference type="NCBI Taxonomy" id="1499687"/>
    <lineage>
        <taxon>Bacteria</taxon>
        <taxon>Bacillati</taxon>
        <taxon>Bacillota</taxon>
        <taxon>Bacilli</taxon>
        <taxon>Bacillales</taxon>
        <taxon>Caryophanaceae</taxon>
        <taxon>Planococcus</taxon>
    </lineage>
</organism>
<keyword evidence="1" id="KW-0812">Transmembrane</keyword>
<feature type="transmembrane region" description="Helical" evidence="1">
    <location>
        <begin position="62"/>
        <end position="86"/>
    </location>
</feature>